<feature type="transmembrane region" description="Helical" evidence="6">
    <location>
        <begin position="84"/>
        <end position="108"/>
    </location>
</feature>
<comment type="similarity">
    <text evidence="2">Belongs to the DRAM/TMEM150 family.</text>
</comment>
<dbReference type="Proteomes" id="UP000663879">
    <property type="component" value="Unassembled WGS sequence"/>
</dbReference>
<dbReference type="EMBL" id="CAJNOC010002672">
    <property type="protein sequence ID" value="CAF0945891.1"/>
    <property type="molecule type" value="Genomic_DNA"/>
</dbReference>
<protein>
    <recommendedName>
        <fullName evidence="7">CWH43-like N-terminal domain-containing protein</fullName>
    </recommendedName>
</protein>
<proteinExistence type="inferred from homology"/>
<comment type="subcellular location">
    <subcellularLocation>
        <location evidence="1">Endomembrane system</location>
        <topology evidence="1">Multi-pass membrane protein</topology>
    </subcellularLocation>
</comment>
<keyword evidence="4 6" id="KW-1133">Transmembrane helix</keyword>
<name>A0A814CX93_9BILA</name>
<dbReference type="InterPro" id="IPR019402">
    <property type="entry name" value="CWH43_N"/>
</dbReference>
<organism evidence="8 9">
    <name type="scientific">Brachionus calyciflorus</name>
    <dbReference type="NCBI Taxonomy" id="104777"/>
    <lineage>
        <taxon>Eukaryota</taxon>
        <taxon>Metazoa</taxon>
        <taxon>Spiralia</taxon>
        <taxon>Gnathifera</taxon>
        <taxon>Rotifera</taxon>
        <taxon>Eurotatoria</taxon>
        <taxon>Monogononta</taxon>
        <taxon>Pseudotrocha</taxon>
        <taxon>Ploima</taxon>
        <taxon>Brachionidae</taxon>
        <taxon>Brachionus</taxon>
    </lineage>
</organism>
<keyword evidence="3 6" id="KW-0812">Transmembrane</keyword>
<keyword evidence="9" id="KW-1185">Reference proteome</keyword>
<dbReference type="Pfam" id="PF10277">
    <property type="entry name" value="Frag1"/>
    <property type="match status" value="1"/>
</dbReference>
<evidence type="ECO:0000256" key="1">
    <source>
        <dbReference type="ARBA" id="ARBA00004127"/>
    </source>
</evidence>
<dbReference type="GO" id="GO:0012505">
    <property type="term" value="C:endomembrane system"/>
    <property type="evidence" value="ECO:0007669"/>
    <property type="project" value="UniProtKB-SubCell"/>
</dbReference>
<dbReference type="AlphaFoldDB" id="A0A814CX93"/>
<evidence type="ECO:0000256" key="6">
    <source>
        <dbReference type="SAM" id="Phobius"/>
    </source>
</evidence>
<dbReference type="OrthoDB" id="191706at2759"/>
<evidence type="ECO:0000313" key="9">
    <source>
        <dbReference type="Proteomes" id="UP000663879"/>
    </source>
</evidence>
<dbReference type="InterPro" id="IPR050911">
    <property type="entry name" value="DRAM/TMEM150_Autophagy_Mod"/>
</dbReference>
<feature type="transmembrane region" description="Helical" evidence="6">
    <location>
        <begin position="6"/>
        <end position="27"/>
    </location>
</feature>
<evidence type="ECO:0000256" key="2">
    <source>
        <dbReference type="ARBA" id="ARBA00006565"/>
    </source>
</evidence>
<feature type="domain" description="CWH43-like N-terminal" evidence="7">
    <location>
        <begin position="61"/>
        <end position="196"/>
    </location>
</feature>
<evidence type="ECO:0000259" key="7">
    <source>
        <dbReference type="Pfam" id="PF10277"/>
    </source>
</evidence>
<comment type="caution">
    <text evidence="8">The sequence shown here is derived from an EMBL/GenBank/DDBJ whole genome shotgun (WGS) entry which is preliminary data.</text>
</comment>
<evidence type="ECO:0000256" key="4">
    <source>
        <dbReference type="ARBA" id="ARBA00022989"/>
    </source>
</evidence>
<accession>A0A814CX93</accession>
<feature type="transmembrane region" description="Helical" evidence="6">
    <location>
        <begin position="166"/>
        <end position="188"/>
    </location>
</feature>
<feature type="transmembrane region" description="Helical" evidence="6">
    <location>
        <begin position="120"/>
        <end position="146"/>
    </location>
</feature>
<sequence length="218" mass="24537">MITNRPYLALVLLCLSLTIGFGITYVVSVSTGDIPAFLPYISDTGTLPPASCIFGQFLDIGAALGIISCLGLTIVGNFQLTNEYVTHTIGAILAFGGLVFYASIQIFMSKYFAKELKLKLWVFIYRLVFTFLSIVSMLSFCIFLIISFGKFDGEDRVQWKHTDSGFVEHVISTSSEWALVFFLIMVFVSFTNEFRQIELVKPYVKIKNQQSIFNDFEN</sequence>
<evidence type="ECO:0000313" key="8">
    <source>
        <dbReference type="EMBL" id="CAF0945891.1"/>
    </source>
</evidence>
<dbReference type="PANTHER" id="PTHR21324:SF2">
    <property type="entry name" value="EG:22E5.9 PROTEIN"/>
    <property type="match status" value="1"/>
</dbReference>
<dbReference type="PANTHER" id="PTHR21324">
    <property type="entry name" value="FASTING-INDUCIBLE INTEGRAL MEMBRANE PROTEIN TM6P1-RELATED"/>
    <property type="match status" value="1"/>
</dbReference>
<evidence type="ECO:0000256" key="5">
    <source>
        <dbReference type="ARBA" id="ARBA00023136"/>
    </source>
</evidence>
<evidence type="ECO:0000256" key="3">
    <source>
        <dbReference type="ARBA" id="ARBA00022692"/>
    </source>
</evidence>
<feature type="transmembrane region" description="Helical" evidence="6">
    <location>
        <begin position="57"/>
        <end position="78"/>
    </location>
</feature>
<keyword evidence="5 6" id="KW-0472">Membrane</keyword>
<gene>
    <name evidence="8" type="ORF">OXX778_LOCUS13681</name>
</gene>
<reference evidence="8" key="1">
    <citation type="submission" date="2021-02" db="EMBL/GenBank/DDBJ databases">
        <authorList>
            <person name="Nowell W R."/>
        </authorList>
    </citation>
    <scope>NUCLEOTIDE SEQUENCE</scope>
    <source>
        <strain evidence="8">Ploen Becks lab</strain>
    </source>
</reference>